<dbReference type="PANTHER" id="PTHR21087:SF16">
    <property type="entry name" value="SHIKIMATE KINASE 1, CHLOROPLASTIC"/>
    <property type="match status" value="1"/>
</dbReference>
<keyword evidence="9" id="KW-1185">Reference proteome</keyword>
<dbReference type="Proteomes" id="UP001476950">
    <property type="component" value="Unassembled WGS sequence"/>
</dbReference>
<sequence length="179" mass="19848">MNDFLKGSNVYLIGMMGAGKTTVGKLLAAQLGYRFMDTDAVIEQVTGLPIAELFAQSGEEAFRQMESQVLAELCAYTRLTIATGGGIVLKRENWGYLRHGIVVWLDVPVEQLQTRLQADTTRPLLQDADPATKLQALLEQRQPLYAQADVHIRYDVAETSEEVAKRAIEQIKQALKPSV</sequence>
<keyword evidence="1 7" id="KW-0028">Amino-acid biosynthesis</keyword>
<dbReference type="HAMAP" id="MF_00109">
    <property type="entry name" value="Shikimate_kinase"/>
    <property type="match status" value="1"/>
</dbReference>
<feature type="binding site" evidence="7">
    <location>
        <position position="122"/>
    </location>
    <ligand>
        <name>ATP</name>
        <dbReference type="ChEBI" id="CHEBI:30616"/>
    </ligand>
</feature>
<comment type="function">
    <text evidence="7">Catalyzes the specific phosphorylation of the 3-hydroxyl group of shikimic acid using ATP as a cosubstrate.</text>
</comment>
<dbReference type="GO" id="GO:0016301">
    <property type="term" value="F:kinase activity"/>
    <property type="evidence" value="ECO:0007669"/>
    <property type="project" value="UniProtKB-KW"/>
</dbReference>
<evidence type="ECO:0000256" key="3">
    <source>
        <dbReference type="ARBA" id="ARBA00022741"/>
    </source>
</evidence>
<comment type="similarity">
    <text evidence="7">Belongs to the shikimate kinase family.</text>
</comment>
<dbReference type="Pfam" id="PF01202">
    <property type="entry name" value="SKI"/>
    <property type="match status" value="1"/>
</dbReference>
<keyword evidence="7" id="KW-0479">Metal-binding</keyword>
<dbReference type="InterPro" id="IPR031322">
    <property type="entry name" value="Shikimate/glucono_kinase"/>
</dbReference>
<keyword evidence="2 7" id="KW-0808">Transferase</keyword>
<comment type="catalytic activity">
    <reaction evidence="7">
        <text>shikimate + ATP = 3-phosphoshikimate + ADP + H(+)</text>
        <dbReference type="Rhea" id="RHEA:13121"/>
        <dbReference type="ChEBI" id="CHEBI:15378"/>
        <dbReference type="ChEBI" id="CHEBI:30616"/>
        <dbReference type="ChEBI" id="CHEBI:36208"/>
        <dbReference type="ChEBI" id="CHEBI:145989"/>
        <dbReference type="ChEBI" id="CHEBI:456216"/>
        <dbReference type="EC" id="2.7.1.71"/>
    </reaction>
</comment>
<evidence type="ECO:0000256" key="5">
    <source>
        <dbReference type="ARBA" id="ARBA00022840"/>
    </source>
</evidence>
<evidence type="ECO:0000313" key="8">
    <source>
        <dbReference type="EMBL" id="MEP1059550.1"/>
    </source>
</evidence>
<evidence type="ECO:0000313" key="9">
    <source>
        <dbReference type="Proteomes" id="UP001476950"/>
    </source>
</evidence>
<feature type="binding site" evidence="7">
    <location>
        <position position="63"/>
    </location>
    <ligand>
        <name>substrate</name>
    </ligand>
</feature>
<dbReference type="InterPro" id="IPR027417">
    <property type="entry name" value="P-loop_NTPase"/>
</dbReference>
<dbReference type="PANTHER" id="PTHR21087">
    <property type="entry name" value="SHIKIMATE KINASE"/>
    <property type="match status" value="1"/>
</dbReference>
<evidence type="ECO:0000256" key="7">
    <source>
        <dbReference type="HAMAP-Rule" id="MF_00109"/>
    </source>
</evidence>
<dbReference type="CDD" id="cd00464">
    <property type="entry name" value="SK"/>
    <property type="match status" value="1"/>
</dbReference>
<protein>
    <recommendedName>
        <fullName evidence="7">Shikimate kinase</fullName>
        <shortName evidence="7">SK</shortName>
        <ecNumber evidence="7">2.7.1.71</ecNumber>
    </recommendedName>
</protein>
<keyword evidence="5 7" id="KW-0067">ATP-binding</keyword>
<organism evidence="8 9">
    <name type="scientific">Stenomitos frigidus AS-A4</name>
    <dbReference type="NCBI Taxonomy" id="2933935"/>
    <lineage>
        <taxon>Bacteria</taxon>
        <taxon>Bacillati</taxon>
        <taxon>Cyanobacteriota</taxon>
        <taxon>Cyanophyceae</taxon>
        <taxon>Leptolyngbyales</taxon>
        <taxon>Leptolyngbyaceae</taxon>
        <taxon>Stenomitos</taxon>
    </lineage>
</organism>
<feature type="binding site" evidence="7">
    <location>
        <position position="141"/>
    </location>
    <ligand>
        <name>substrate</name>
    </ligand>
</feature>
<comment type="subunit">
    <text evidence="7">Monomer.</text>
</comment>
<comment type="cofactor">
    <cofactor evidence="7">
        <name>Mg(2+)</name>
        <dbReference type="ChEBI" id="CHEBI:18420"/>
    </cofactor>
    <text evidence="7">Binds 1 Mg(2+) ion per subunit.</text>
</comment>
<accession>A0ABV0KMC9</accession>
<name>A0ABV0KMC9_9CYAN</name>
<dbReference type="Gene3D" id="3.40.50.300">
    <property type="entry name" value="P-loop containing nucleotide triphosphate hydrolases"/>
    <property type="match status" value="1"/>
</dbReference>
<dbReference type="EC" id="2.7.1.71" evidence="7"/>
<gene>
    <name evidence="7" type="primary">aroK</name>
    <name evidence="8" type="ORF">NDI38_13980</name>
</gene>
<dbReference type="RefSeq" id="WP_190446514.1">
    <property type="nucleotide sequence ID" value="NZ_JAMPLM010000011.1"/>
</dbReference>
<feature type="binding site" evidence="7">
    <location>
        <position position="39"/>
    </location>
    <ligand>
        <name>substrate</name>
    </ligand>
</feature>
<keyword evidence="4 7" id="KW-0418">Kinase</keyword>
<dbReference type="SUPFAM" id="SSF52540">
    <property type="entry name" value="P-loop containing nucleoside triphosphate hydrolases"/>
    <property type="match status" value="1"/>
</dbReference>
<keyword evidence="7" id="KW-0460">Magnesium</keyword>
<feature type="binding site" evidence="7">
    <location>
        <begin position="17"/>
        <end position="22"/>
    </location>
    <ligand>
        <name>ATP</name>
        <dbReference type="ChEBI" id="CHEBI:30616"/>
    </ligand>
</feature>
<comment type="pathway">
    <text evidence="7">Metabolic intermediate biosynthesis; chorismate biosynthesis; chorismate from D-erythrose 4-phosphate and phosphoenolpyruvate: step 5/7.</text>
</comment>
<evidence type="ECO:0000256" key="2">
    <source>
        <dbReference type="ARBA" id="ARBA00022679"/>
    </source>
</evidence>
<comment type="subcellular location">
    <subcellularLocation>
        <location evidence="7">Cytoplasm</location>
    </subcellularLocation>
</comment>
<comment type="caution">
    <text evidence="8">The sequence shown here is derived from an EMBL/GenBank/DDBJ whole genome shotgun (WGS) entry which is preliminary data.</text>
</comment>
<comment type="caution">
    <text evidence="7">Lacks conserved residue(s) required for the propagation of feature annotation.</text>
</comment>
<evidence type="ECO:0000256" key="1">
    <source>
        <dbReference type="ARBA" id="ARBA00022605"/>
    </source>
</evidence>
<feature type="binding site" evidence="7">
    <location>
        <position position="21"/>
    </location>
    <ligand>
        <name>Mg(2+)</name>
        <dbReference type="ChEBI" id="CHEBI:18420"/>
    </ligand>
</feature>
<evidence type="ECO:0000256" key="6">
    <source>
        <dbReference type="ARBA" id="ARBA00023141"/>
    </source>
</evidence>
<proteinExistence type="inferred from homology"/>
<keyword evidence="7" id="KW-0963">Cytoplasm</keyword>
<dbReference type="PRINTS" id="PR01100">
    <property type="entry name" value="SHIKIMTKNASE"/>
</dbReference>
<dbReference type="InterPro" id="IPR000623">
    <property type="entry name" value="Shikimate_kinase/TSH1"/>
</dbReference>
<keyword evidence="3 7" id="KW-0547">Nucleotide-binding</keyword>
<evidence type="ECO:0000256" key="4">
    <source>
        <dbReference type="ARBA" id="ARBA00022777"/>
    </source>
</evidence>
<keyword evidence="6 7" id="KW-0057">Aromatic amino acid biosynthesis</keyword>
<feature type="binding site" evidence="7">
    <location>
        <position position="85"/>
    </location>
    <ligand>
        <name>substrate</name>
    </ligand>
</feature>
<dbReference type="EMBL" id="JAMPLM010000011">
    <property type="protein sequence ID" value="MEP1059550.1"/>
    <property type="molecule type" value="Genomic_DNA"/>
</dbReference>
<reference evidence="8 9" key="1">
    <citation type="submission" date="2022-04" db="EMBL/GenBank/DDBJ databases">
        <title>Positive selection, recombination, and allopatry shape intraspecific diversity of widespread and dominant cyanobacteria.</title>
        <authorList>
            <person name="Wei J."/>
            <person name="Shu W."/>
            <person name="Hu C."/>
        </authorList>
    </citation>
    <scope>NUCLEOTIDE SEQUENCE [LARGE SCALE GENOMIC DNA]</scope>
    <source>
        <strain evidence="8 9">AS-A4</strain>
    </source>
</reference>